<dbReference type="InterPro" id="IPR000835">
    <property type="entry name" value="HTH_MarR-typ"/>
</dbReference>
<proteinExistence type="predicted"/>
<dbReference type="PANTHER" id="PTHR33164:SF64">
    <property type="entry name" value="TRANSCRIPTIONAL REGULATOR SLYA"/>
    <property type="match status" value="1"/>
</dbReference>
<dbReference type="InterPro" id="IPR036390">
    <property type="entry name" value="WH_DNA-bd_sf"/>
</dbReference>
<dbReference type="InterPro" id="IPR036388">
    <property type="entry name" value="WH-like_DNA-bd_sf"/>
</dbReference>
<dbReference type="PROSITE" id="PS50995">
    <property type="entry name" value="HTH_MARR_2"/>
    <property type="match status" value="1"/>
</dbReference>
<dbReference type="PANTHER" id="PTHR33164">
    <property type="entry name" value="TRANSCRIPTIONAL REGULATOR, MARR FAMILY"/>
    <property type="match status" value="1"/>
</dbReference>
<evidence type="ECO:0000313" key="5">
    <source>
        <dbReference type="EMBL" id="ALG12996.1"/>
    </source>
</evidence>
<name>A0A0N9IE00_9PSEU</name>
<dbReference type="AlphaFoldDB" id="A0A0N9IE00"/>
<dbReference type="GO" id="GO:0003677">
    <property type="term" value="F:DNA binding"/>
    <property type="evidence" value="ECO:0007669"/>
    <property type="project" value="UniProtKB-KW"/>
</dbReference>
<keyword evidence="2" id="KW-0238">DNA-binding</keyword>
<dbReference type="SUPFAM" id="SSF46785">
    <property type="entry name" value="Winged helix' DNA-binding domain"/>
    <property type="match status" value="1"/>
</dbReference>
<dbReference type="KEGG" id="kphy:AOZ06_44560"/>
<keyword evidence="3" id="KW-0804">Transcription</keyword>
<feature type="domain" description="HTH marR-type" evidence="4">
    <location>
        <begin position="11"/>
        <end position="144"/>
    </location>
</feature>
<evidence type="ECO:0000259" key="4">
    <source>
        <dbReference type="PROSITE" id="PS50995"/>
    </source>
</evidence>
<keyword evidence="6" id="KW-1185">Reference proteome</keyword>
<evidence type="ECO:0000313" key="6">
    <source>
        <dbReference type="Proteomes" id="UP000063699"/>
    </source>
</evidence>
<dbReference type="EMBL" id="CP012752">
    <property type="protein sequence ID" value="ALG12996.1"/>
    <property type="molecule type" value="Genomic_DNA"/>
</dbReference>
<evidence type="ECO:0000256" key="1">
    <source>
        <dbReference type="ARBA" id="ARBA00023015"/>
    </source>
</evidence>
<dbReference type="GO" id="GO:0006950">
    <property type="term" value="P:response to stress"/>
    <property type="evidence" value="ECO:0007669"/>
    <property type="project" value="TreeGrafter"/>
</dbReference>
<evidence type="ECO:0000256" key="3">
    <source>
        <dbReference type="ARBA" id="ARBA00023163"/>
    </source>
</evidence>
<protein>
    <submittedName>
        <fullName evidence="5">MarR family transcriptional regulator</fullName>
    </submittedName>
</protein>
<dbReference type="OrthoDB" id="4629660at2"/>
<dbReference type="SMART" id="SM00347">
    <property type="entry name" value="HTH_MARR"/>
    <property type="match status" value="1"/>
</dbReference>
<dbReference type="STRING" id="860235.AOZ06_44560"/>
<dbReference type="RefSeq" id="WP_054294887.1">
    <property type="nucleotide sequence ID" value="NZ_CP012752.1"/>
</dbReference>
<sequence length="146" mass="15726">MPDRSTGPTVAEPLTQLLTRAAHAVTAQVERVLKPEGLTIDQWLVIEALATRKGLTMAALADQTAATGPTLTRVVDRLVTTATVYREVDPADRRKVRVYLSPRGRATHKRVAAKVRGIEQVVLERAGDPAAIAALLTDLRACPGSR</sequence>
<dbReference type="Gene3D" id="1.10.10.10">
    <property type="entry name" value="Winged helix-like DNA-binding domain superfamily/Winged helix DNA-binding domain"/>
    <property type="match status" value="1"/>
</dbReference>
<organism evidence="5 6">
    <name type="scientific">Kibdelosporangium phytohabitans</name>
    <dbReference type="NCBI Taxonomy" id="860235"/>
    <lineage>
        <taxon>Bacteria</taxon>
        <taxon>Bacillati</taxon>
        <taxon>Actinomycetota</taxon>
        <taxon>Actinomycetes</taxon>
        <taxon>Pseudonocardiales</taxon>
        <taxon>Pseudonocardiaceae</taxon>
        <taxon>Kibdelosporangium</taxon>
    </lineage>
</organism>
<evidence type="ECO:0000256" key="2">
    <source>
        <dbReference type="ARBA" id="ARBA00023125"/>
    </source>
</evidence>
<reference evidence="5 6" key="1">
    <citation type="submission" date="2015-07" db="EMBL/GenBank/DDBJ databases">
        <title>Genome sequencing of Kibdelosporangium phytohabitans.</title>
        <authorList>
            <person name="Qin S."/>
            <person name="Xing K."/>
        </authorList>
    </citation>
    <scope>NUCLEOTIDE SEQUENCE [LARGE SCALE GENOMIC DNA]</scope>
    <source>
        <strain evidence="5 6">KLBMP1111</strain>
    </source>
</reference>
<keyword evidence="1" id="KW-0805">Transcription regulation</keyword>
<dbReference type="Pfam" id="PF12802">
    <property type="entry name" value="MarR_2"/>
    <property type="match status" value="1"/>
</dbReference>
<gene>
    <name evidence="5" type="ORF">AOZ06_44560</name>
</gene>
<accession>A0A0N9IE00</accession>
<dbReference type="Proteomes" id="UP000063699">
    <property type="component" value="Chromosome"/>
</dbReference>
<dbReference type="InterPro" id="IPR039422">
    <property type="entry name" value="MarR/SlyA-like"/>
</dbReference>
<dbReference type="GO" id="GO:0003700">
    <property type="term" value="F:DNA-binding transcription factor activity"/>
    <property type="evidence" value="ECO:0007669"/>
    <property type="project" value="InterPro"/>
</dbReference>